<sequence>MLPISSILKKKSKPKQYVGCMRSNRKPKEYYKLLAKTCAHYGLTLIYFTPKGVDMDRHQIKGKVLKEDEWVPETVEVPIFNDVNTILYKHKDIVQYLRQKSTLSNGLIGSKAKQYRLVREGEKFKDIVIPYITTQQPERIMKFLSKHPEVILKPRKGMKGENIYQVTKLSKDQYKVIYDTNEETLTHDDFFKLLYDIVSKKKYICQKYIKTRDENDNPFDVRIRLEKNIEGKWQTAINLVRIASNQKVVSNVAQGGYVSELRPFLKVNYPDQWEEIEEKIIQIGNELPEHIEELIGKNLSSLGIDIGLDPNGKPYLFEINTSPGTEFALGEIANLKAGYYYYRINQLKKQNHQKTESL</sequence>
<dbReference type="EMBL" id="FOES01000072">
    <property type="protein sequence ID" value="SER27324.1"/>
    <property type="molecule type" value="Genomic_DNA"/>
</dbReference>
<dbReference type="InterPro" id="IPR026838">
    <property type="entry name" value="YheC/D"/>
</dbReference>
<organism evidence="1 2">
    <name type="scientific">Piscibacillus halophilus</name>
    <dbReference type="NCBI Taxonomy" id="571933"/>
    <lineage>
        <taxon>Bacteria</taxon>
        <taxon>Bacillati</taxon>
        <taxon>Bacillota</taxon>
        <taxon>Bacilli</taxon>
        <taxon>Bacillales</taxon>
        <taxon>Bacillaceae</taxon>
        <taxon>Piscibacillus</taxon>
    </lineage>
</organism>
<evidence type="ECO:0000313" key="1">
    <source>
        <dbReference type="EMBL" id="SER27324.1"/>
    </source>
</evidence>
<dbReference type="SUPFAM" id="SSF56059">
    <property type="entry name" value="Glutathione synthetase ATP-binding domain-like"/>
    <property type="match status" value="1"/>
</dbReference>
<protein>
    <submittedName>
        <fullName evidence="1">YheC/D like ATP-grasp</fullName>
    </submittedName>
</protein>
<dbReference type="AlphaFoldDB" id="A0A1H9MUF0"/>
<dbReference type="Gene3D" id="3.30.470.20">
    <property type="entry name" value="ATP-grasp fold, B domain"/>
    <property type="match status" value="1"/>
</dbReference>
<dbReference type="Pfam" id="PF14398">
    <property type="entry name" value="ATPgrasp_YheCD"/>
    <property type="match status" value="1"/>
</dbReference>
<dbReference type="InterPro" id="IPR013815">
    <property type="entry name" value="ATP_grasp_subdomain_1"/>
</dbReference>
<keyword evidence="2" id="KW-1185">Reference proteome</keyword>
<name>A0A1H9MUF0_9BACI</name>
<dbReference type="GO" id="GO:0005524">
    <property type="term" value="F:ATP binding"/>
    <property type="evidence" value="ECO:0007669"/>
    <property type="project" value="InterPro"/>
</dbReference>
<dbReference type="RefSeq" id="WP_091776359.1">
    <property type="nucleotide sequence ID" value="NZ_FOES01000072.1"/>
</dbReference>
<dbReference type="Gene3D" id="3.30.1490.20">
    <property type="entry name" value="ATP-grasp fold, A domain"/>
    <property type="match status" value="1"/>
</dbReference>
<dbReference type="OrthoDB" id="7869153at2"/>
<reference evidence="1 2" key="1">
    <citation type="submission" date="2016-10" db="EMBL/GenBank/DDBJ databases">
        <authorList>
            <person name="de Groot N.N."/>
        </authorList>
    </citation>
    <scope>NUCLEOTIDE SEQUENCE [LARGE SCALE GENOMIC DNA]</scope>
    <source>
        <strain evidence="1 2">DSM 21633</strain>
    </source>
</reference>
<evidence type="ECO:0000313" key="2">
    <source>
        <dbReference type="Proteomes" id="UP000199427"/>
    </source>
</evidence>
<proteinExistence type="predicted"/>
<dbReference type="Proteomes" id="UP000199427">
    <property type="component" value="Unassembled WGS sequence"/>
</dbReference>
<dbReference type="STRING" id="571933.SAMN05216362_1725"/>
<accession>A0A1H9MUF0</accession>
<gene>
    <name evidence="1" type="ORF">SAMN05216362_1725</name>
</gene>